<feature type="domain" description="Type II secretion system protein GspF" evidence="7">
    <location>
        <begin position="18"/>
        <end position="137"/>
    </location>
</feature>
<evidence type="ECO:0000313" key="8">
    <source>
        <dbReference type="EMBL" id="MET4583671.1"/>
    </source>
</evidence>
<evidence type="ECO:0000313" key="9">
    <source>
        <dbReference type="Proteomes" id="UP001549257"/>
    </source>
</evidence>
<feature type="transmembrane region" description="Helical" evidence="6">
    <location>
        <begin position="149"/>
        <end position="172"/>
    </location>
</feature>
<dbReference type="InterPro" id="IPR018076">
    <property type="entry name" value="T2SS_GspF_dom"/>
</dbReference>
<dbReference type="Pfam" id="PF00482">
    <property type="entry name" value="T2SSF"/>
    <property type="match status" value="1"/>
</dbReference>
<evidence type="ECO:0000256" key="3">
    <source>
        <dbReference type="ARBA" id="ARBA00022692"/>
    </source>
</evidence>
<keyword evidence="4 6" id="KW-1133">Transmembrane helix</keyword>
<dbReference type="PANTHER" id="PTHR35007">
    <property type="entry name" value="INTEGRAL MEMBRANE PROTEIN-RELATED"/>
    <property type="match status" value="1"/>
</dbReference>
<organism evidence="8 9">
    <name type="scientific">Conyzicola nivalis</name>
    <dbReference type="NCBI Taxonomy" id="1477021"/>
    <lineage>
        <taxon>Bacteria</taxon>
        <taxon>Bacillati</taxon>
        <taxon>Actinomycetota</taxon>
        <taxon>Actinomycetes</taxon>
        <taxon>Micrococcales</taxon>
        <taxon>Microbacteriaceae</taxon>
        <taxon>Conyzicola</taxon>
    </lineage>
</organism>
<sequence>MNRARDAPRLAGVASTVQRLAVLLGAGVPPTSAWRYLAQSPTVAGVDAAIRGGMPVAEAIVAQLPEVADDERPAWRGLAAAWWVAADVGAPLAPSLREFAVSLRSLSEAQREIAVALSAPVATARLVMALPAVGLLFGFSLGFDTLGVLFTTVPGLACLAIGVTLMLAALAWNRRLVAAAQPRDLTPGLRFELTAIAVTGGGALDRAVASVSEALRRCGLDAVGDEAGVEAVLDLSRRAGVPAAELLRSEAEEGRRSARAEAAAHASVLAVRLMLPLGLCVLPAFMVLGVAPLLIAVVTSTVSGM</sequence>
<reference evidence="8 9" key="1">
    <citation type="submission" date="2024-06" db="EMBL/GenBank/DDBJ databases">
        <title>Sorghum-associated microbial communities from plants grown in Nebraska, USA.</title>
        <authorList>
            <person name="Schachtman D."/>
        </authorList>
    </citation>
    <scope>NUCLEOTIDE SEQUENCE [LARGE SCALE GENOMIC DNA]</scope>
    <source>
        <strain evidence="8 9">2857</strain>
    </source>
</reference>
<dbReference type="EMBL" id="JBEPSJ010000004">
    <property type="protein sequence ID" value="MET4583671.1"/>
    <property type="molecule type" value="Genomic_DNA"/>
</dbReference>
<evidence type="ECO:0000256" key="6">
    <source>
        <dbReference type="SAM" id="Phobius"/>
    </source>
</evidence>
<keyword evidence="9" id="KW-1185">Reference proteome</keyword>
<dbReference type="PANTHER" id="PTHR35007:SF4">
    <property type="entry name" value="CONSERVED TRANSMEMBRANE PROTEIN-RELATED"/>
    <property type="match status" value="1"/>
</dbReference>
<comment type="subcellular location">
    <subcellularLocation>
        <location evidence="1">Cell membrane</location>
        <topology evidence="1">Multi-pass membrane protein</topology>
    </subcellularLocation>
</comment>
<evidence type="ECO:0000259" key="7">
    <source>
        <dbReference type="Pfam" id="PF00482"/>
    </source>
</evidence>
<gene>
    <name evidence="8" type="ORF">ABIE21_003197</name>
</gene>
<keyword evidence="3 6" id="KW-0812">Transmembrane</keyword>
<feature type="transmembrane region" description="Helical" evidence="6">
    <location>
        <begin position="273"/>
        <end position="298"/>
    </location>
</feature>
<accession>A0ABV2QRG5</accession>
<evidence type="ECO:0000256" key="2">
    <source>
        <dbReference type="ARBA" id="ARBA00022475"/>
    </source>
</evidence>
<dbReference type="RefSeq" id="WP_354025838.1">
    <property type="nucleotide sequence ID" value="NZ_JBEPSJ010000004.1"/>
</dbReference>
<evidence type="ECO:0000256" key="1">
    <source>
        <dbReference type="ARBA" id="ARBA00004651"/>
    </source>
</evidence>
<feature type="transmembrane region" description="Helical" evidence="6">
    <location>
        <begin position="113"/>
        <end position="137"/>
    </location>
</feature>
<name>A0ABV2QRG5_9MICO</name>
<protein>
    <submittedName>
        <fullName evidence="8">Tight adherence protein B</fullName>
    </submittedName>
</protein>
<keyword evidence="5 6" id="KW-0472">Membrane</keyword>
<evidence type="ECO:0000256" key="4">
    <source>
        <dbReference type="ARBA" id="ARBA00022989"/>
    </source>
</evidence>
<evidence type="ECO:0000256" key="5">
    <source>
        <dbReference type="ARBA" id="ARBA00023136"/>
    </source>
</evidence>
<comment type="caution">
    <text evidence="8">The sequence shown here is derived from an EMBL/GenBank/DDBJ whole genome shotgun (WGS) entry which is preliminary data.</text>
</comment>
<keyword evidence="2" id="KW-1003">Cell membrane</keyword>
<proteinExistence type="predicted"/>
<dbReference type="Proteomes" id="UP001549257">
    <property type="component" value="Unassembled WGS sequence"/>
</dbReference>